<dbReference type="RefSeq" id="WP_249040277.1">
    <property type="nucleotide sequence ID" value="NZ_VBVW01000635.1"/>
</dbReference>
<evidence type="ECO:0000313" key="2">
    <source>
        <dbReference type="Proteomes" id="UP000599437"/>
    </source>
</evidence>
<organism evidence="1 2">
    <name type="scientific">Streptomyces chryseus</name>
    <dbReference type="NCBI Taxonomy" id="68186"/>
    <lineage>
        <taxon>Bacteria</taxon>
        <taxon>Bacillati</taxon>
        <taxon>Actinomycetota</taxon>
        <taxon>Actinomycetes</taxon>
        <taxon>Kitasatosporales</taxon>
        <taxon>Streptomycetaceae</taxon>
        <taxon>Streptomyces</taxon>
    </lineage>
</organism>
<gene>
    <name evidence="1" type="ORF">GCM10010346_17590</name>
</gene>
<evidence type="ECO:0008006" key="3">
    <source>
        <dbReference type="Google" id="ProtNLM"/>
    </source>
</evidence>
<name>A0ABQ3DPE1_9ACTN</name>
<protein>
    <recommendedName>
        <fullName evidence="3">Variable large protein</fullName>
    </recommendedName>
</protein>
<reference evidence="2" key="1">
    <citation type="journal article" date="2019" name="Int. J. Syst. Evol. Microbiol.">
        <title>The Global Catalogue of Microorganisms (GCM) 10K type strain sequencing project: providing services to taxonomists for standard genome sequencing and annotation.</title>
        <authorList>
            <consortium name="The Broad Institute Genomics Platform"/>
            <consortium name="The Broad Institute Genome Sequencing Center for Infectious Disease"/>
            <person name="Wu L."/>
            <person name="Ma J."/>
        </authorList>
    </citation>
    <scope>NUCLEOTIDE SEQUENCE [LARGE SCALE GENOMIC DNA]</scope>
    <source>
        <strain evidence="2">JCM 4737</strain>
    </source>
</reference>
<accession>A0ABQ3DPE1</accession>
<proteinExistence type="predicted"/>
<sequence length="70" mass="6860">MRGARPGETASGSAKLMGEITANGVNVAANVVSSLESLGVVDKEGGEHNAAEGTKAAATAHSIAGLLGWL</sequence>
<evidence type="ECO:0000313" key="1">
    <source>
        <dbReference type="EMBL" id="GHA95243.1"/>
    </source>
</evidence>
<comment type="caution">
    <text evidence="1">The sequence shown here is derived from an EMBL/GenBank/DDBJ whole genome shotgun (WGS) entry which is preliminary data.</text>
</comment>
<dbReference type="EMBL" id="BMVO01000003">
    <property type="protein sequence ID" value="GHA95243.1"/>
    <property type="molecule type" value="Genomic_DNA"/>
</dbReference>
<dbReference type="Proteomes" id="UP000599437">
    <property type="component" value="Unassembled WGS sequence"/>
</dbReference>
<keyword evidence="2" id="KW-1185">Reference proteome</keyword>